<accession>A0A8D1V6B5</accession>
<sequence>MWLSELNFETLPPPSKISEMPRIYLKMQKPGMSVTGKAPAFGSHGWSYISELRKHFHDSEGWPGLCLLSSTLLSGSESWKSWS</sequence>
<evidence type="ECO:0000313" key="2">
    <source>
        <dbReference type="Proteomes" id="UP000694723"/>
    </source>
</evidence>
<protein>
    <submittedName>
        <fullName evidence="1">Uncharacterized protein</fullName>
    </submittedName>
</protein>
<dbReference type="AlphaFoldDB" id="A0A8D1V6B5"/>
<evidence type="ECO:0000313" key="1">
    <source>
        <dbReference type="Ensembl" id="ENSSSCP00060019439.1"/>
    </source>
</evidence>
<proteinExistence type="predicted"/>
<name>A0A8D1V6B5_PIG</name>
<reference evidence="1" key="1">
    <citation type="submission" date="2025-08" db="UniProtKB">
        <authorList>
            <consortium name="Ensembl"/>
        </authorList>
    </citation>
    <scope>IDENTIFICATION</scope>
</reference>
<organism evidence="1 2">
    <name type="scientific">Sus scrofa</name>
    <name type="common">Pig</name>
    <dbReference type="NCBI Taxonomy" id="9823"/>
    <lineage>
        <taxon>Eukaryota</taxon>
        <taxon>Metazoa</taxon>
        <taxon>Chordata</taxon>
        <taxon>Craniata</taxon>
        <taxon>Vertebrata</taxon>
        <taxon>Euteleostomi</taxon>
        <taxon>Mammalia</taxon>
        <taxon>Eutheria</taxon>
        <taxon>Laurasiatheria</taxon>
        <taxon>Artiodactyla</taxon>
        <taxon>Suina</taxon>
        <taxon>Suidae</taxon>
        <taxon>Sus</taxon>
    </lineage>
</organism>
<dbReference type="Proteomes" id="UP000694723">
    <property type="component" value="Unplaced"/>
</dbReference>
<dbReference type="Ensembl" id="ENSSSCT00060045391.1">
    <property type="protein sequence ID" value="ENSSSCP00060019439.1"/>
    <property type="gene ID" value="ENSSSCG00060033476.1"/>
</dbReference>